<evidence type="ECO:0000259" key="12">
    <source>
        <dbReference type="PROSITE" id="PS51656"/>
    </source>
</evidence>
<dbReference type="PANTHER" id="PTHR43560:SF1">
    <property type="entry name" value="ION-TRANSLOCATING OXIDOREDUCTASE COMPLEX SUBUNIT B"/>
    <property type="match status" value="1"/>
</dbReference>
<feature type="binding site" evidence="10">
    <location>
        <position position="155"/>
    </location>
    <ligand>
        <name>[4Fe-4S] cluster</name>
        <dbReference type="ChEBI" id="CHEBI:49883"/>
        <label>3</label>
    </ligand>
</feature>
<reference evidence="13" key="1">
    <citation type="submission" date="2020-06" db="EMBL/GenBank/DDBJ databases">
        <title>Unique genomic features of the anaerobic methanotrophic archaea.</title>
        <authorList>
            <person name="Chadwick G.L."/>
            <person name="Skennerton C.T."/>
            <person name="Laso-Perez R."/>
            <person name="Leu A.O."/>
            <person name="Speth D.R."/>
            <person name="Yu H."/>
            <person name="Morgan-Lang C."/>
            <person name="Hatzenpichler R."/>
            <person name="Goudeau D."/>
            <person name="Malmstrom R."/>
            <person name="Brazelton W.J."/>
            <person name="Woyke T."/>
            <person name="Hallam S.J."/>
            <person name="Tyson G.W."/>
            <person name="Wegener G."/>
            <person name="Boetius A."/>
            <person name="Orphan V."/>
        </authorList>
    </citation>
    <scope>NUCLEOTIDE SEQUENCE</scope>
</reference>
<evidence type="ECO:0000256" key="5">
    <source>
        <dbReference type="ARBA" id="ARBA00022967"/>
    </source>
</evidence>
<keyword evidence="2 10" id="KW-0004">4Fe-4S</keyword>
<feature type="binding site" evidence="10">
    <location>
        <position position="178"/>
    </location>
    <ligand>
        <name>[4Fe-4S] cluster</name>
        <dbReference type="ChEBI" id="CHEBI:49883"/>
        <label>3</label>
    </ligand>
</feature>
<dbReference type="GO" id="GO:0009055">
    <property type="term" value="F:electron transfer activity"/>
    <property type="evidence" value="ECO:0007669"/>
    <property type="project" value="InterPro"/>
</dbReference>
<dbReference type="GO" id="GO:0051539">
    <property type="term" value="F:4 iron, 4 sulfur cluster binding"/>
    <property type="evidence" value="ECO:0007669"/>
    <property type="project" value="UniProtKB-UniRule"/>
</dbReference>
<evidence type="ECO:0000256" key="7">
    <source>
        <dbReference type="ARBA" id="ARBA00023004"/>
    </source>
</evidence>
<comment type="subunit">
    <text evidence="10">The Rnf complex is probably composed of eight subunits, including RnfA, RnfB, RnfC, RnfD, RnfE and RnfG.</text>
</comment>
<evidence type="ECO:0000256" key="4">
    <source>
        <dbReference type="ARBA" id="ARBA00022737"/>
    </source>
</evidence>
<feature type="binding site" evidence="10">
    <location>
        <position position="181"/>
    </location>
    <ligand>
        <name>[4Fe-4S] cluster</name>
        <dbReference type="ChEBI" id="CHEBI:49883"/>
        <label>3</label>
    </ligand>
</feature>
<dbReference type="SUPFAM" id="SSF46548">
    <property type="entry name" value="alpha-helical ferredoxin"/>
    <property type="match status" value="1"/>
</dbReference>
<dbReference type="PROSITE" id="PS51656">
    <property type="entry name" value="4FE4S"/>
    <property type="match status" value="1"/>
</dbReference>
<feature type="binding site" evidence="10">
    <location>
        <position position="141"/>
    </location>
    <ligand>
        <name>[4Fe-4S] cluster</name>
        <dbReference type="ChEBI" id="CHEBI:49883"/>
        <label>2</label>
    </ligand>
</feature>
<keyword evidence="7 10" id="KW-0408">Iron</keyword>
<evidence type="ECO:0000256" key="8">
    <source>
        <dbReference type="ARBA" id="ARBA00023014"/>
    </source>
</evidence>
<feature type="binding site" evidence="10">
    <location>
        <position position="54"/>
    </location>
    <ligand>
        <name>[4Fe-4S] cluster</name>
        <dbReference type="ChEBI" id="CHEBI:49883"/>
        <label>1</label>
    </ligand>
</feature>
<dbReference type="SUPFAM" id="SSF54862">
    <property type="entry name" value="4Fe-4S ferredoxins"/>
    <property type="match status" value="1"/>
</dbReference>
<dbReference type="Gene3D" id="3.30.70.20">
    <property type="match status" value="2"/>
</dbReference>
<keyword evidence="8 10" id="KW-0411">Iron-sulfur</keyword>
<dbReference type="HAMAP" id="MF_00463">
    <property type="entry name" value="RsxB_RnfB"/>
    <property type="match status" value="1"/>
</dbReference>
<keyword evidence="9 10" id="KW-0472">Membrane</keyword>
<feature type="region of interest" description="Hydrophobic" evidence="10">
    <location>
        <begin position="1"/>
        <end position="31"/>
    </location>
</feature>
<feature type="domain" description="4Fe-4S ferredoxin-type" evidence="11">
    <location>
        <begin position="240"/>
        <end position="267"/>
    </location>
</feature>
<feature type="binding site" evidence="10">
    <location>
        <position position="151"/>
    </location>
    <ligand>
        <name>[4Fe-4S] cluster</name>
        <dbReference type="ChEBI" id="CHEBI:49883"/>
        <label>2</label>
    </ligand>
</feature>
<dbReference type="Pfam" id="PF12838">
    <property type="entry name" value="Fer4_7"/>
    <property type="match status" value="2"/>
</dbReference>
<proteinExistence type="inferred from homology"/>
<dbReference type="PANTHER" id="PTHR43560">
    <property type="entry name" value="ION-TRANSLOCATING OXIDOREDUCTASE COMPLEX SUBUNIT B"/>
    <property type="match status" value="1"/>
</dbReference>
<dbReference type="Pfam" id="PF04060">
    <property type="entry name" value="FeS"/>
    <property type="match status" value="1"/>
</dbReference>
<evidence type="ECO:0000256" key="2">
    <source>
        <dbReference type="ARBA" id="ARBA00022485"/>
    </source>
</evidence>
<dbReference type="GO" id="GO:0005886">
    <property type="term" value="C:plasma membrane"/>
    <property type="evidence" value="ECO:0007669"/>
    <property type="project" value="UniProtKB-SubCell"/>
</dbReference>
<keyword evidence="10" id="KW-1003">Cell membrane</keyword>
<dbReference type="InterPro" id="IPR007202">
    <property type="entry name" value="4Fe-4S_dom"/>
</dbReference>
<keyword evidence="4 10" id="KW-0677">Repeat</keyword>
<gene>
    <name evidence="10 13" type="primary">rnfB</name>
    <name evidence="13" type="ORF">IILFPGFB_00032</name>
</gene>
<dbReference type="InterPro" id="IPR010207">
    <property type="entry name" value="Elect_transpt_cplx_RnfB/RsxB"/>
</dbReference>
<comment type="caution">
    <text evidence="10">Lacks conserved residue(s) required for the propagation of feature annotation.</text>
</comment>
<dbReference type="EC" id="7.-.-.-" evidence="10"/>
<keyword evidence="6 10" id="KW-0249">Electron transport</keyword>
<evidence type="ECO:0000256" key="10">
    <source>
        <dbReference type="HAMAP-Rule" id="MF_00463"/>
    </source>
</evidence>
<feature type="binding site" evidence="10">
    <location>
        <position position="57"/>
    </location>
    <ligand>
        <name>[4Fe-4S] cluster</name>
        <dbReference type="ChEBI" id="CHEBI:49883"/>
        <label>1</label>
    </ligand>
</feature>
<dbReference type="GO" id="GO:0016491">
    <property type="term" value="F:oxidoreductase activity"/>
    <property type="evidence" value="ECO:0007669"/>
    <property type="project" value="UniProtKB-ARBA"/>
</dbReference>
<feature type="binding site" evidence="10">
    <location>
        <position position="145"/>
    </location>
    <ligand>
        <name>[4Fe-4S] cluster</name>
        <dbReference type="ChEBI" id="CHEBI:49883"/>
        <label>2</label>
    </ligand>
</feature>
<keyword evidence="3 10" id="KW-0479">Metal-binding</keyword>
<dbReference type="CDD" id="cd10549">
    <property type="entry name" value="MtMvhB_like"/>
    <property type="match status" value="1"/>
</dbReference>
<dbReference type="GO" id="GO:0046872">
    <property type="term" value="F:metal ion binding"/>
    <property type="evidence" value="ECO:0007669"/>
    <property type="project" value="UniProtKB-KW"/>
</dbReference>
<feature type="binding site" evidence="10">
    <location>
        <position position="175"/>
    </location>
    <ligand>
        <name>[4Fe-4S] cluster</name>
        <dbReference type="ChEBI" id="CHEBI:49883"/>
        <label>3</label>
    </ligand>
</feature>
<accession>A0A7G9YHH5</accession>
<evidence type="ECO:0000256" key="3">
    <source>
        <dbReference type="ARBA" id="ARBA00022723"/>
    </source>
</evidence>
<dbReference type="EMBL" id="MT631263">
    <property type="protein sequence ID" value="QNO47459.1"/>
    <property type="molecule type" value="Genomic_DNA"/>
</dbReference>
<feature type="binding site" evidence="10">
    <location>
        <position position="79"/>
    </location>
    <ligand>
        <name>[4Fe-4S] cluster</name>
        <dbReference type="ChEBI" id="CHEBI:49883"/>
        <label>1</label>
    </ligand>
</feature>
<comment type="similarity">
    <text evidence="10">Belongs to the 4Fe4S bacterial-type ferredoxin family. RnfB subfamily.</text>
</comment>
<organism evidence="13">
    <name type="scientific">Candidatus Methanogaster sp. ANME-2c ERB4</name>
    <dbReference type="NCBI Taxonomy" id="2759911"/>
    <lineage>
        <taxon>Archaea</taxon>
        <taxon>Methanobacteriati</taxon>
        <taxon>Methanobacteriota</taxon>
        <taxon>Stenosarchaea group</taxon>
        <taxon>Methanomicrobia</taxon>
        <taxon>Methanosarcinales</taxon>
        <taxon>ANME-2 cluster</taxon>
        <taxon>Candidatus Methanogasteraceae</taxon>
        <taxon>Candidatus Methanogaster</taxon>
    </lineage>
</organism>
<dbReference type="AlphaFoldDB" id="A0A7G9YHH5"/>
<sequence>MTEDLMSLLPPAIAVLGALGLAMAGMLVWASKAFYVPTDPLVDALIELMPGANCGACGYPGCADFAEHVVAGDVTPDGCTSCDAETFEMIGELLGMDISAAEPMYPIVLCQGGTNCKDRYDYIGADTCRAAILLAGTKKACSYGCIGFGDCVRACMFDAIEIADNGLPRIKKYNCKGCGVCVTACPQQVLTIAKEHGPVYVVCASHDKPKYVKEVCEFGCIGCGICKKNCPEGAITLVRKVAVIDQEKCTQCGTCIDVCPRNAIVKL</sequence>
<evidence type="ECO:0000259" key="11">
    <source>
        <dbReference type="PROSITE" id="PS51379"/>
    </source>
</evidence>
<dbReference type="GO" id="GO:0022900">
    <property type="term" value="P:electron transport chain"/>
    <property type="evidence" value="ECO:0007669"/>
    <property type="project" value="UniProtKB-UniRule"/>
</dbReference>
<evidence type="ECO:0000256" key="6">
    <source>
        <dbReference type="ARBA" id="ARBA00022982"/>
    </source>
</evidence>
<feature type="domain" description="4Fe-4S ferredoxin-type" evidence="11">
    <location>
        <begin position="166"/>
        <end position="195"/>
    </location>
</feature>
<feature type="binding site" evidence="10">
    <location>
        <position position="62"/>
    </location>
    <ligand>
        <name>[4Fe-4S] cluster</name>
        <dbReference type="ChEBI" id="CHEBI:49883"/>
        <label>1</label>
    </ligand>
</feature>
<dbReference type="PROSITE" id="PS51379">
    <property type="entry name" value="4FE4S_FER_2"/>
    <property type="match status" value="3"/>
</dbReference>
<protein>
    <recommendedName>
        <fullName evidence="10">Ion-translocating oxidoreductase complex subunit B</fullName>
        <ecNumber evidence="10">7.-.-.-</ecNumber>
    </recommendedName>
    <alternativeName>
        <fullName evidence="10">Rnf electron transport complex subunit B</fullName>
    </alternativeName>
</protein>
<evidence type="ECO:0000256" key="9">
    <source>
        <dbReference type="ARBA" id="ARBA00023136"/>
    </source>
</evidence>
<dbReference type="InterPro" id="IPR017900">
    <property type="entry name" value="4Fe4S_Fe_S_CS"/>
</dbReference>
<comment type="subcellular location">
    <subcellularLocation>
        <location evidence="10">Cell membrane</location>
    </subcellularLocation>
</comment>
<evidence type="ECO:0000313" key="13">
    <source>
        <dbReference type="EMBL" id="QNO47459.1"/>
    </source>
</evidence>
<dbReference type="InterPro" id="IPR050395">
    <property type="entry name" value="4Fe4S_Ferredoxin_RnfB"/>
</dbReference>
<keyword evidence="5 10" id="KW-1278">Translocase</keyword>
<comment type="cofactor">
    <cofactor evidence="10">
        <name>[4Fe-4S] cluster</name>
        <dbReference type="ChEBI" id="CHEBI:49883"/>
    </cofactor>
    <text evidence="10">Binds 3 [4Fe-4S] clusters.</text>
</comment>
<dbReference type="InterPro" id="IPR017896">
    <property type="entry name" value="4Fe4S_Fe-S-bd"/>
</dbReference>
<keyword evidence="1 10" id="KW-0813">Transport</keyword>
<evidence type="ECO:0000256" key="1">
    <source>
        <dbReference type="ARBA" id="ARBA00022448"/>
    </source>
</evidence>
<feature type="domain" description="4Fe-4S ferredoxin-type" evidence="11">
    <location>
        <begin position="209"/>
        <end position="239"/>
    </location>
</feature>
<feature type="binding site" evidence="10">
    <location>
        <position position="185"/>
    </location>
    <ligand>
        <name>[4Fe-4S] cluster</name>
        <dbReference type="ChEBI" id="CHEBI:49883"/>
        <label>2</label>
    </ligand>
</feature>
<name>A0A7G9YHH5_9EURY</name>
<dbReference type="PROSITE" id="PS00198">
    <property type="entry name" value="4FE4S_FER_1"/>
    <property type="match status" value="2"/>
</dbReference>
<feature type="domain" description="4Fe-4S" evidence="12">
    <location>
        <begin position="37"/>
        <end position="96"/>
    </location>
</feature>
<dbReference type="Gene3D" id="1.10.15.40">
    <property type="entry name" value="Electron transport complex subunit B, putative Fe-S cluster"/>
    <property type="match status" value="1"/>
</dbReference>
<comment type="function">
    <text evidence="10">Part of a membrane-bound complex that couples electron transfer with translocation of ions across the membrane.</text>
</comment>